<protein>
    <submittedName>
        <fullName evidence="1">Uncharacterized protein</fullName>
    </submittedName>
</protein>
<dbReference type="Proteomes" id="UP000326780">
    <property type="component" value="Chromosome"/>
</dbReference>
<sequence>MARAEQLKAAPLTQAEVEKIRDHASVMVANNRAAKAVAEKRGYKDIHPESAWEEWKVLRTQLPR</sequence>
<name>A0A5Q0ME37_VARPD</name>
<dbReference type="EMBL" id="CP045644">
    <property type="protein sequence ID" value="QFZ87563.1"/>
    <property type="molecule type" value="Genomic_DNA"/>
</dbReference>
<evidence type="ECO:0000313" key="2">
    <source>
        <dbReference type="Proteomes" id="UP000326780"/>
    </source>
</evidence>
<gene>
    <name evidence="1" type="ORF">GFK26_11170</name>
</gene>
<reference evidence="1 2" key="1">
    <citation type="submission" date="2019-10" db="EMBL/GenBank/DDBJ databases">
        <title>Complete genome sequence of Variovorax paradoxus 5C-2.</title>
        <authorList>
            <person name="Gogoleva N.E."/>
            <person name="Balkin A.S."/>
        </authorList>
    </citation>
    <scope>NUCLEOTIDE SEQUENCE [LARGE SCALE GENOMIC DNA]</scope>
    <source>
        <strain evidence="1 2">5C-2</strain>
    </source>
</reference>
<organism evidence="1 2">
    <name type="scientific">Variovorax paradoxus</name>
    <dbReference type="NCBI Taxonomy" id="34073"/>
    <lineage>
        <taxon>Bacteria</taxon>
        <taxon>Pseudomonadati</taxon>
        <taxon>Pseudomonadota</taxon>
        <taxon>Betaproteobacteria</taxon>
        <taxon>Burkholderiales</taxon>
        <taxon>Comamonadaceae</taxon>
        <taxon>Variovorax</taxon>
    </lineage>
</organism>
<accession>A0A5Q0ME37</accession>
<evidence type="ECO:0000313" key="1">
    <source>
        <dbReference type="EMBL" id="QFZ87563.1"/>
    </source>
</evidence>
<dbReference type="AlphaFoldDB" id="A0A5Q0ME37"/>
<proteinExistence type="predicted"/>